<dbReference type="STRING" id="1803665.GCA_001641335_02390"/>
<evidence type="ECO:0000256" key="2">
    <source>
        <dbReference type="ARBA" id="ARBA00022741"/>
    </source>
</evidence>
<dbReference type="GO" id="GO:1903805">
    <property type="term" value="P:L-valine import across plasma membrane"/>
    <property type="evidence" value="ECO:0007669"/>
    <property type="project" value="TreeGrafter"/>
</dbReference>
<dbReference type="InterPro" id="IPR032823">
    <property type="entry name" value="BCA_ABC_TP_C"/>
</dbReference>
<comment type="caution">
    <text evidence="6">The sequence shown here is derived from an EMBL/GenBank/DDBJ whole genome shotgun (WGS) entry which is preliminary data.</text>
</comment>
<keyword evidence="3 6" id="KW-0067">ATP-binding</keyword>
<dbReference type="CDD" id="cd03219">
    <property type="entry name" value="ABC_Mj1267_LivG_branched"/>
    <property type="match status" value="1"/>
</dbReference>
<dbReference type="InterPro" id="IPR027417">
    <property type="entry name" value="P-loop_NTPase"/>
</dbReference>
<dbReference type="GO" id="GO:0015808">
    <property type="term" value="P:L-alanine transport"/>
    <property type="evidence" value="ECO:0007669"/>
    <property type="project" value="TreeGrafter"/>
</dbReference>
<protein>
    <submittedName>
        <fullName evidence="6">Branched-chain amino acid transport system ATP-binding protein</fullName>
    </submittedName>
</protein>
<dbReference type="GO" id="GO:0015188">
    <property type="term" value="F:L-isoleucine transmembrane transporter activity"/>
    <property type="evidence" value="ECO:0007669"/>
    <property type="project" value="TreeGrafter"/>
</dbReference>
<dbReference type="GO" id="GO:0005524">
    <property type="term" value="F:ATP binding"/>
    <property type="evidence" value="ECO:0007669"/>
    <property type="project" value="UniProtKB-KW"/>
</dbReference>
<feature type="domain" description="ABC transporter" evidence="5">
    <location>
        <begin position="5"/>
        <end position="249"/>
    </location>
</feature>
<dbReference type="GO" id="GO:0005304">
    <property type="term" value="F:L-valine transmembrane transporter activity"/>
    <property type="evidence" value="ECO:0007669"/>
    <property type="project" value="TreeGrafter"/>
</dbReference>
<keyword evidence="1" id="KW-0813">Transport</keyword>
<accession>A0A560E2Q2</accession>
<gene>
    <name evidence="6" type="ORF">FBZ96_102134</name>
</gene>
<sequence>MTMLLSIQSLCKTFGGLEVVRDLSFDVPDGTATALIGPNGAGKTTVFNLISGVYPVTSGSIRMCGVDIVDLPSRHRIGRGIARSFQNIRLIPRLSVIDNLLIGQHVKLKRPLDVLRPFRFARDHEWIRAAKAELSAFGLSQYDDEPVGLLPYGVRKRVDLIRATLSSPSLLMLDEPAAGLNASETRELHRHLDILRERGTTLLIIEHDMHFIRSICEQIVVLNFGCKIAEGPFDQVRTDQQVSEAYLGTERAT</sequence>
<dbReference type="GO" id="GO:0005886">
    <property type="term" value="C:plasma membrane"/>
    <property type="evidence" value="ECO:0007669"/>
    <property type="project" value="TreeGrafter"/>
</dbReference>
<dbReference type="GO" id="GO:1903806">
    <property type="term" value="P:L-isoleucine import across plasma membrane"/>
    <property type="evidence" value="ECO:0007669"/>
    <property type="project" value="TreeGrafter"/>
</dbReference>
<dbReference type="Proteomes" id="UP000319949">
    <property type="component" value="Unassembled WGS sequence"/>
</dbReference>
<dbReference type="Pfam" id="PF12399">
    <property type="entry name" value="BCA_ABC_TP_C"/>
    <property type="match status" value="1"/>
</dbReference>
<dbReference type="PANTHER" id="PTHR45772:SF7">
    <property type="entry name" value="AMINO ACID ABC TRANSPORTER ATP-BINDING PROTEIN"/>
    <property type="match status" value="1"/>
</dbReference>
<evidence type="ECO:0000313" key="6">
    <source>
        <dbReference type="EMBL" id="TWB03661.1"/>
    </source>
</evidence>
<dbReference type="InterPro" id="IPR003439">
    <property type="entry name" value="ABC_transporter-like_ATP-bd"/>
</dbReference>
<evidence type="ECO:0000256" key="1">
    <source>
        <dbReference type="ARBA" id="ARBA00022448"/>
    </source>
</evidence>
<proteinExistence type="predicted"/>
<keyword evidence="2" id="KW-0547">Nucleotide-binding</keyword>
<name>A0A560E2Q2_9BRAD</name>
<dbReference type="InterPro" id="IPR051120">
    <property type="entry name" value="ABC_AA/LPS_Transport"/>
</dbReference>
<dbReference type="OrthoDB" id="9779872at2"/>
<evidence type="ECO:0000259" key="5">
    <source>
        <dbReference type="PROSITE" id="PS50893"/>
    </source>
</evidence>
<dbReference type="Pfam" id="PF00005">
    <property type="entry name" value="ABC_tran"/>
    <property type="match status" value="1"/>
</dbReference>
<evidence type="ECO:0000256" key="3">
    <source>
        <dbReference type="ARBA" id="ARBA00022840"/>
    </source>
</evidence>
<dbReference type="SUPFAM" id="SSF52540">
    <property type="entry name" value="P-loop containing nucleoside triphosphate hydrolases"/>
    <property type="match status" value="1"/>
</dbReference>
<evidence type="ECO:0000313" key="7">
    <source>
        <dbReference type="Proteomes" id="UP000319949"/>
    </source>
</evidence>
<organism evidence="6 7">
    <name type="scientific">Bradyrhizobium stylosanthis</name>
    <dbReference type="NCBI Taxonomy" id="1803665"/>
    <lineage>
        <taxon>Bacteria</taxon>
        <taxon>Pseudomonadati</taxon>
        <taxon>Pseudomonadota</taxon>
        <taxon>Alphaproteobacteria</taxon>
        <taxon>Hyphomicrobiales</taxon>
        <taxon>Nitrobacteraceae</taxon>
        <taxon>Bradyrhizobium</taxon>
    </lineage>
</organism>
<dbReference type="GO" id="GO:0016887">
    <property type="term" value="F:ATP hydrolysis activity"/>
    <property type="evidence" value="ECO:0007669"/>
    <property type="project" value="InterPro"/>
</dbReference>
<dbReference type="PANTHER" id="PTHR45772">
    <property type="entry name" value="CONSERVED COMPONENT OF ABC TRANSPORTER FOR NATURAL AMINO ACIDS-RELATED"/>
    <property type="match status" value="1"/>
</dbReference>
<dbReference type="RefSeq" id="WP_145658399.1">
    <property type="nucleotide sequence ID" value="NZ_VITK01000002.1"/>
</dbReference>
<comment type="function">
    <text evidence="4">Involved in beta-(1--&gt;2)glucan export. Transmembrane domains (TMD) form a pore in the inner membrane and the ATP-binding domain (NBD) is responsible for energy generation.</text>
</comment>
<reference evidence="6 7" key="1">
    <citation type="submission" date="2019-06" db="EMBL/GenBank/DDBJ databases">
        <title>Genomic Encyclopedia of Type Strains, Phase IV (KMG-V): Genome sequencing to study the core and pangenomes of soil and plant-associated prokaryotes.</title>
        <authorList>
            <person name="Whitman W."/>
        </authorList>
    </citation>
    <scope>NUCLEOTIDE SEQUENCE [LARGE SCALE GENOMIC DNA]</scope>
    <source>
        <strain evidence="6 7">BR 510</strain>
    </source>
</reference>
<dbReference type="InterPro" id="IPR003593">
    <property type="entry name" value="AAA+_ATPase"/>
</dbReference>
<dbReference type="Gene3D" id="3.40.50.300">
    <property type="entry name" value="P-loop containing nucleotide triphosphate hydrolases"/>
    <property type="match status" value="1"/>
</dbReference>
<dbReference type="PROSITE" id="PS50893">
    <property type="entry name" value="ABC_TRANSPORTER_2"/>
    <property type="match status" value="1"/>
</dbReference>
<dbReference type="EMBL" id="VITK01000002">
    <property type="protein sequence ID" value="TWB03661.1"/>
    <property type="molecule type" value="Genomic_DNA"/>
</dbReference>
<dbReference type="AlphaFoldDB" id="A0A560E2Q2"/>
<keyword evidence="7" id="KW-1185">Reference proteome</keyword>
<evidence type="ECO:0000256" key="4">
    <source>
        <dbReference type="ARBA" id="ARBA00024722"/>
    </source>
</evidence>
<dbReference type="SMART" id="SM00382">
    <property type="entry name" value="AAA"/>
    <property type="match status" value="1"/>
</dbReference>
<dbReference type="GO" id="GO:0042941">
    <property type="term" value="P:D-alanine transmembrane transport"/>
    <property type="evidence" value="ECO:0007669"/>
    <property type="project" value="TreeGrafter"/>
</dbReference>
<dbReference type="GO" id="GO:0015192">
    <property type="term" value="F:L-phenylalanine transmembrane transporter activity"/>
    <property type="evidence" value="ECO:0007669"/>
    <property type="project" value="TreeGrafter"/>
</dbReference>